<reference evidence="3" key="1">
    <citation type="submission" date="2016-04" db="EMBL/GenBank/DDBJ databases">
        <authorList>
            <person name="Evans L.H."/>
            <person name="Alamgir A."/>
            <person name="Owens N."/>
            <person name="Weber N.D."/>
            <person name="Virtaneva K."/>
            <person name="Barbian K."/>
            <person name="Babar A."/>
            <person name="Rosenke K."/>
        </authorList>
    </citation>
    <scope>NUCLEOTIDE SEQUENCE</scope>
    <source>
        <strain evidence="3">86</strain>
    </source>
</reference>
<dbReference type="InterPro" id="IPR001920">
    <property type="entry name" value="Asp/Glu_race"/>
</dbReference>
<dbReference type="EC" id="5.1.1.13" evidence="3"/>
<sequence length="240" mass="24920">MLGVLGGMGPLATVDFLAKLVAADVAETDQLHMPFVVRSVPQIPDRSRAIMKGGESPLPALRQGMRALAAMGATVAAIPCNTAHHWAEALTGPDLPPILHIVDAVADQLARILPDGGPIAVLATAGTRAARVYETRLDGARWPVQEIPEADLAAVGRGITLVKAGRLDAARTLFAEAAAAQRARGAAAIVLACTEIPTAFPPGDDVVDATQALAERCVRWYRESYAGFPPADAGAIRAAS</sequence>
<dbReference type="InterPro" id="IPR004380">
    <property type="entry name" value="Asp_race"/>
</dbReference>
<dbReference type="NCBIfam" id="TIGR00035">
    <property type="entry name" value="asp_race"/>
    <property type="match status" value="1"/>
</dbReference>
<dbReference type="EMBL" id="FLUO01000002">
    <property type="protein sequence ID" value="SBW12250.1"/>
    <property type="molecule type" value="Genomic_DNA"/>
</dbReference>
<dbReference type="AlphaFoldDB" id="A0A212KKR4"/>
<dbReference type="InterPro" id="IPR015942">
    <property type="entry name" value="Asp/Glu/hydantoin_racemase"/>
</dbReference>
<gene>
    <name evidence="3" type="ORF">KL86APRO_20519</name>
</gene>
<evidence type="ECO:0000256" key="2">
    <source>
        <dbReference type="ARBA" id="ARBA00023235"/>
    </source>
</evidence>
<dbReference type="SUPFAM" id="SSF53681">
    <property type="entry name" value="Aspartate/glutamate racemase"/>
    <property type="match status" value="2"/>
</dbReference>
<dbReference type="GO" id="GO:0047689">
    <property type="term" value="F:aspartate racemase activity"/>
    <property type="evidence" value="ECO:0007669"/>
    <property type="project" value="UniProtKB-EC"/>
</dbReference>
<proteinExistence type="inferred from homology"/>
<name>A0A212KKR4_9PROT</name>
<keyword evidence="2 3" id="KW-0413">Isomerase</keyword>
<accession>A0A212KKR4</accession>
<dbReference type="PANTHER" id="PTHR21198">
    <property type="entry name" value="GLUTAMATE RACEMASE"/>
    <property type="match status" value="1"/>
</dbReference>
<comment type="similarity">
    <text evidence="1">Belongs to the aspartate/glutamate racemases family.</text>
</comment>
<dbReference type="PANTHER" id="PTHR21198:SF7">
    <property type="entry name" value="ASPARTATE-GLUTAMATE RACEMASE FAMILY"/>
    <property type="match status" value="1"/>
</dbReference>
<evidence type="ECO:0000256" key="1">
    <source>
        <dbReference type="ARBA" id="ARBA00007847"/>
    </source>
</evidence>
<protein>
    <submittedName>
        <fullName evidence="3">Aspartate racemase</fullName>
        <ecNumber evidence="3">5.1.1.13</ecNumber>
    </submittedName>
</protein>
<dbReference type="Gene3D" id="3.40.50.1860">
    <property type="match status" value="2"/>
</dbReference>
<dbReference type="Pfam" id="PF01177">
    <property type="entry name" value="Asp_Glu_race"/>
    <property type="match status" value="1"/>
</dbReference>
<organism evidence="3">
    <name type="scientific">uncultured Alphaproteobacteria bacterium</name>
    <dbReference type="NCBI Taxonomy" id="91750"/>
    <lineage>
        <taxon>Bacteria</taxon>
        <taxon>Pseudomonadati</taxon>
        <taxon>Pseudomonadota</taxon>
        <taxon>Alphaproteobacteria</taxon>
        <taxon>environmental samples</taxon>
    </lineage>
</organism>
<evidence type="ECO:0000313" key="3">
    <source>
        <dbReference type="EMBL" id="SBW12250.1"/>
    </source>
</evidence>